<keyword evidence="3" id="KW-1185">Reference proteome</keyword>
<keyword evidence="1" id="KW-0732">Signal</keyword>
<accession>A0A936Z3I1</accession>
<dbReference type="Proteomes" id="UP000599109">
    <property type="component" value="Unassembled WGS sequence"/>
</dbReference>
<comment type="caution">
    <text evidence="2">The sequence shown here is derived from an EMBL/GenBank/DDBJ whole genome shotgun (WGS) entry which is preliminary data.</text>
</comment>
<name>A0A936Z3I1_9BURK</name>
<dbReference type="RefSeq" id="WP_201676818.1">
    <property type="nucleotide sequence ID" value="NZ_JAEQNE010000007.1"/>
</dbReference>
<feature type="chain" id="PRO_5037832735" evidence="1">
    <location>
        <begin position="23"/>
        <end position="729"/>
    </location>
</feature>
<dbReference type="InterPro" id="IPR010344">
    <property type="entry name" value="YbjH"/>
</dbReference>
<feature type="signal peptide" evidence="1">
    <location>
        <begin position="1"/>
        <end position="22"/>
    </location>
</feature>
<organism evidence="2 3">
    <name type="scientific">Ramlibacter monticola</name>
    <dbReference type="NCBI Taxonomy" id="1926872"/>
    <lineage>
        <taxon>Bacteria</taxon>
        <taxon>Pseudomonadati</taxon>
        <taxon>Pseudomonadota</taxon>
        <taxon>Betaproteobacteria</taxon>
        <taxon>Burkholderiales</taxon>
        <taxon>Comamonadaceae</taxon>
        <taxon>Ramlibacter</taxon>
    </lineage>
</organism>
<dbReference type="Pfam" id="PF06082">
    <property type="entry name" value="YjbH"/>
    <property type="match status" value="1"/>
</dbReference>
<dbReference type="AlphaFoldDB" id="A0A936Z3I1"/>
<evidence type="ECO:0000313" key="2">
    <source>
        <dbReference type="EMBL" id="MBL0394153.1"/>
    </source>
</evidence>
<sequence length="729" mass="76892">MKHFSQHALAAAAALVCCTAGAVDTNLATGGFTGLSLTPNARILEWGQLGLVYDRQLPGAADPSGHNFLAGFGLLPSVELVGRLATNSIHDNCFTQGCGMRDLSASGKVGIGLDRANRFRIAAGITDVGGSVTFFRSAYGVLTYSRDTVEVSGGYARRSGSGTVTARSPLDGVFGSAAWQPLSWARGHVEYTDGNAWAGVRLFAPASWLPQGWAAHVGANARLTNATVTDRTWFSAGITIPLYKVPELRSATPAPLAAPAPAAVPSAPVVQTAPVVGAAPVPPQAPAASPAPAPVRSASDADLEALARDLQSRGLEDIWVGRLPDGSIAIRANNATYNWNAVDALGAALGATASSLGAQRTVYRLVLTQRQVPLVAVTGQADCLRQWIEQPASTCAGGELSTPGTLSMDAVQQGAAWVVRGLQPSWKTFRVQLSPVLRTAIGTEVGAFDYSAGVNVGFSQPLWAGATADWRIQGEVAHSDDFGPGGVFERRHVLQGTERLALTQTVQFPLSRWLGGANEAGTSPGGLSAVSAQGTIGRMGHHFDGVHGSLRWEPGQGRHRWTAQGGWFHNSKFGLVPGEPETATPLLLSYRYNLNTTRTYLEATGGRFMNNDAGLQLGMRQWFGDVAVQVYVRRTSFSNTNARSFAGLELSVPIGPRRDMQPSAFQVTGTPRFSHSIETQVNADAPGNPIVVGLGVLPPAPSIETVYNSDRASLVYFESNLGRIRDAAR</sequence>
<protein>
    <submittedName>
        <fullName evidence="2">YjbH domain-containing protein</fullName>
    </submittedName>
</protein>
<evidence type="ECO:0000256" key="1">
    <source>
        <dbReference type="SAM" id="SignalP"/>
    </source>
</evidence>
<reference evidence="2 3" key="1">
    <citation type="journal article" date="2017" name="Int. J. Syst. Evol. Microbiol.">
        <title>Ramlibacter monticola sp. nov., isolated from forest soil.</title>
        <authorList>
            <person name="Chaudhary D.K."/>
            <person name="Kim J."/>
        </authorList>
    </citation>
    <scope>NUCLEOTIDE SEQUENCE [LARGE SCALE GENOMIC DNA]</scope>
    <source>
        <strain evidence="2 3">KACC 19175</strain>
    </source>
</reference>
<proteinExistence type="predicted"/>
<gene>
    <name evidence="2" type="ORF">JJ685_23640</name>
</gene>
<evidence type="ECO:0000313" key="3">
    <source>
        <dbReference type="Proteomes" id="UP000599109"/>
    </source>
</evidence>
<dbReference type="EMBL" id="JAEQNE010000007">
    <property type="protein sequence ID" value="MBL0394153.1"/>
    <property type="molecule type" value="Genomic_DNA"/>
</dbReference>